<evidence type="ECO:0000256" key="1">
    <source>
        <dbReference type="SAM" id="MobiDB-lite"/>
    </source>
</evidence>
<keyword evidence="3" id="KW-1185">Reference proteome</keyword>
<dbReference type="AlphaFoldDB" id="A0A495VWD1"/>
<organism evidence="2 3">
    <name type="scientific">Saccharothrix australiensis</name>
    <dbReference type="NCBI Taxonomy" id="2072"/>
    <lineage>
        <taxon>Bacteria</taxon>
        <taxon>Bacillati</taxon>
        <taxon>Actinomycetota</taxon>
        <taxon>Actinomycetes</taxon>
        <taxon>Pseudonocardiales</taxon>
        <taxon>Pseudonocardiaceae</taxon>
        <taxon>Saccharothrix</taxon>
    </lineage>
</organism>
<feature type="compositionally biased region" description="Basic residues" evidence="1">
    <location>
        <begin position="65"/>
        <end position="80"/>
    </location>
</feature>
<reference evidence="2 3" key="1">
    <citation type="submission" date="2018-10" db="EMBL/GenBank/DDBJ databases">
        <title>Sequencing the genomes of 1000 actinobacteria strains.</title>
        <authorList>
            <person name="Klenk H.-P."/>
        </authorList>
    </citation>
    <scope>NUCLEOTIDE SEQUENCE [LARGE SCALE GENOMIC DNA]</scope>
    <source>
        <strain evidence="2 3">DSM 43800</strain>
    </source>
</reference>
<feature type="region of interest" description="Disordered" evidence="1">
    <location>
        <begin position="178"/>
        <end position="199"/>
    </location>
</feature>
<comment type="caution">
    <text evidence="2">The sequence shown here is derived from an EMBL/GenBank/DDBJ whole genome shotgun (WGS) entry which is preliminary data.</text>
</comment>
<sequence>MGSARRPHGDACATHRSRCCRQCEKRLPPSAGHARGRAGSSSGSVSPLAQGYLLAARVPCRHLRRVPKGSRRSQHRRLPRSRSGGWFGRCPEPSRSAAQHRGWHRSRLFASGATRARRAVRQPADVAVAVQVERGSPAECRAQPEDGVLTGQFLVGMTFPFQHRGHGGLGSHLADEVQVPSDGSHRPVRGPRAVPQVEGGFGIHRSSGYERLATAGQAAVVGPGAQPDDLADRAVLEYAGENGVSPVRVAPGG</sequence>
<name>A0A495VWD1_9PSEU</name>
<accession>A0A495VWD1</accession>
<dbReference type="EMBL" id="RBXO01000001">
    <property type="protein sequence ID" value="RKT53559.1"/>
    <property type="molecule type" value="Genomic_DNA"/>
</dbReference>
<evidence type="ECO:0000313" key="3">
    <source>
        <dbReference type="Proteomes" id="UP000282084"/>
    </source>
</evidence>
<feature type="region of interest" description="Disordered" evidence="1">
    <location>
        <begin position="65"/>
        <end position="102"/>
    </location>
</feature>
<protein>
    <submittedName>
        <fullName evidence="2">Uncharacterized protein</fullName>
    </submittedName>
</protein>
<evidence type="ECO:0000313" key="2">
    <source>
        <dbReference type="EMBL" id="RKT53559.1"/>
    </source>
</evidence>
<dbReference type="Proteomes" id="UP000282084">
    <property type="component" value="Unassembled WGS sequence"/>
</dbReference>
<proteinExistence type="predicted"/>
<gene>
    <name evidence="2" type="ORF">C8E97_2127</name>
</gene>